<feature type="signal peptide" evidence="1">
    <location>
        <begin position="1"/>
        <end position="30"/>
    </location>
</feature>
<evidence type="ECO:0000313" key="3">
    <source>
        <dbReference type="Proteomes" id="UP000184420"/>
    </source>
</evidence>
<accession>A0A1M7MEB6</accession>
<gene>
    <name evidence="2" type="ORF">SAMN05444266_11312</name>
</gene>
<dbReference type="Proteomes" id="UP000184420">
    <property type="component" value="Unassembled WGS sequence"/>
</dbReference>
<keyword evidence="3" id="KW-1185">Reference proteome</keyword>
<keyword evidence="1" id="KW-0732">Signal</keyword>
<dbReference type="AlphaFoldDB" id="A0A1M7MEB6"/>
<feature type="chain" id="PRO_5012455370" description="DUF4919 domain-containing protein" evidence="1">
    <location>
        <begin position="31"/>
        <end position="211"/>
    </location>
</feature>
<proteinExistence type="predicted"/>
<dbReference type="EMBL" id="FRBL01000013">
    <property type="protein sequence ID" value="SHM89119.1"/>
    <property type="molecule type" value="Genomic_DNA"/>
</dbReference>
<evidence type="ECO:0000256" key="1">
    <source>
        <dbReference type="SAM" id="SignalP"/>
    </source>
</evidence>
<name>A0A1M7MEB6_9BACT</name>
<sequence>MNFININIDTPMKTLLLLLSAVVFSCTAMAQTVIKMRPPDPEEPIMTDSIVYEGETSVVIMNRQFLLDYMDMLDTALPRQQYSGLAVNHISFKNFSKADMAAHFQKAYCYLKDTTNKDLTYSTTKMYMQWAEDGGILLPYIETIMADLLQQARLKVIEKFVKPQLPVTSYKMIFEPVNGNDFRVFRLNNGKQIFRESTFAAEQQLATFYPR</sequence>
<organism evidence="2 3">
    <name type="scientific">Chitinophaga jiangningensis</name>
    <dbReference type="NCBI Taxonomy" id="1419482"/>
    <lineage>
        <taxon>Bacteria</taxon>
        <taxon>Pseudomonadati</taxon>
        <taxon>Bacteroidota</taxon>
        <taxon>Chitinophagia</taxon>
        <taxon>Chitinophagales</taxon>
        <taxon>Chitinophagaceae</taxon>
        <taxon>Chitinophaga</taxon>
    </lineage>
</organism>
<evidence type="ECO:0000313" key="2">
    <source>
        <dbReference type="EMBL" id="SHM89119.1"/>
    </source>
</evidence>
<protein>
    <recommendedName>
        <fullName evidence="4">DUF4919 domain-containing protein</fullName>
    </recommendedName>
</protein>
<evidence type="ECO:0008006" key="4">
    <source>
        <dbReference type="Google" id="ProtNLM"/>
    </source>
</evidence>
<reference evidence="2 3" key="1">
    <citation type="submission" date="2016-11" db="EMBL/GenBank/DDBJ databases">
        <authorList>
            <person name="Jaros S."/>
            <person name="Januszkiewicz K."/>
            <person name="Wedrychowicz H."/>
        </authorList>
    </citation>
    <scope>NUCLEOTIDE SEQUENCE [LARGE SCALE GENOMIC DNA]</scope>
    <source>
        <strain evidence="2 3">DSM 27406</strain>
    </source>
</reference>